<dbReference type="GO" id="GO:0006412">
    <property type="term" value="P:translation"/>
    <property type="evidence" value="ECO:0007669"/>
    <property type="project" value="InterPro"/>
</dbReference>
<dbReference type="InterPro" id="IPR002672">
    <property type="entry name" value="Ribosomal_eL28"/>
</dbReference>
<organism evidence="5">
    <name type="scientific">Micromonas pusilla</name>
    <name type="common">Picoplanktonic green alga</name>
    <name type="synonym">Chromulina pusilla</name>
    <dbReference type="NCBI Taxonomy" id="38833"/>
    <lineage>
        <taxon>Eukaryota</taxon>
        <taxon>Viridiplantae</taxon>
        <taxon>Chlorophyta</taxon>
        <taxon>Mamiellophyceae</taxon>
        <taxon>Mamiellales</taxon>
        <taxon>Mamiellaceae</taxon>
        <taxon>Micromonas</taxon>
    </lineage>
</organism>
<reference evidence="5" key="1">
    <citation type="submission" date="2021-01" db="EMBL/GenBank/DDBJ databases">
        <authorList>
            <person name="Corre E."/>
            <person name="Pelletier E."/>
            <person name="Niang G."/>
            <person name="Scheremetjew M."/>
            <person name="Finn R."/>
            <person name="Kale V."/>
            <person name="Holt S."/>
            <person name="Cochrane G."/>
            <person name="Meng A."/>
            <person name="Brown T."/>
            <person name="Cohen L."/>
        </authorList>
    </citation>
    <scope>NUCLEOTIDE SEQUENCE</scope>
    <source>
        <strain evidence="5">CCAC1681</strain>
    </source>
</reference>
<name>A0A7S0DB73_MICPS</name>
<feature type="domain" description="Ribosomal eL28/Mak16" evidence="4">
    <location>
        <begin position="12"/>
        <end position="121"/>
    </location>
</feature>
<dbReference type="GO" id="GO:1990904">
    <property type="term" value="C:ribonucleoprotein complex"/>
    <property type="evidence" value="ECO:0007669"/>
    <property type="project" value="UniProtKB-KW"/>
</dbReference>
<protein>
    <recommendedName>
        <fullName evidence="4">Ribosomal eL28/Mak16 domain-containing protein</fullName>
    </recommendedName>
</protein>
<dbReference type="Gene3D" id="3.30.390.110">
    <property type="match status" value="1"/>
</dbReference>
<keyword evidence="2" id="KW-0689">Ribosomal protein</keyword>
<comment type="similarity">
    <text evidence="1">Belongs to the eukaryotic ribosomal protein eL28 family.</text>
</comment>
<evidence type="ECO:0000313" key="5">
    <source>
        <dbReference type="EMBL" id="CAD8448992.1"/>
    </source>
</evidence>
<evidence type="ECO:0000256" key="1">
    <source>
        <dbReference type="ARBA" id="ARBA00007926"/>
    </source>
</evidence>
<evidence type="ECO:0000256" key="2">
    <source>
        <dbReference type="ARBA" id="ARBA00022980"/>
    </source>
</evidence>
<dbReference type="Pfam" id="PF01778">
    <property type="entry name" value="Ribosomal_L28e"/>
    <property type="match status" value="1"/>
</dbReference>
<dbReference type="EMBL" id="HBEN01013077">
    <property type="protein sequence ID" value="CAD8448992.1"/>
    <property type="molecule type" value="Transcribed_RNA"/>
</dbReference>
<accession>A0A7S0DB73</accession>
<dbReference type="PANTHER" id="PTHR10544">
    <property type="entry name" value="60S RIBOSOMAL PROTEIN L28"/>
    <property type="match status" value="1"/>
</dbReference>
<evidence type="ECO:0000259" key="4">
    <source>
        <dbReference type="Pfam" id="PF01778"/>
    </source>
</evidence>
<sequence>MVKSHVDCSPDLTWALVQKQNVFVRRSRSATRQKTHRSFSAETNNLMSLHTYKHSGLAHAGVGIKGVADKNPTAAVMTVGDKATSVKGIFQQQAKTVANLCAAARPDLTVDALKKIAAVARAGRSAKALAK</sequence>
<proteinExistence type="inferred from homology"/>
<gene>
    <name evidence="5" type="ORF">MSP1401_LOCUS10901</name>
</gene>
<dbReference type="GO" id="GO:0005840">
    <property type="term" value="C:ribosome"/>
    <property type="evidence" value="ECO:0007669"/>
    <property type="project" value="UniProtKB-KW"/>
</dbReference>
<dbReference type="InterPro" id="IPR029004">
    <property type="entry name" value="Ribosomal_eL28/Mak16"/>
</dbReference>
<keyword evidence="3" id="KW-0687">Ribonucleoprotein</keyword>
<dbReference type="GO" id="GO:0003735">
    <property type="term" value="F:structural constituent of ribosome"/>
    <property type="evidence" value="ECO:0007669"/>
    <property type="project" value="InterPro"/>
</dbReference>
<dbReference type="AlphaFoldDB" id="A0A7S0DB73"/>
<evidence type="ECO:0000256" key="3">
    <source>
        <dbReference type="ARBA" id="ARBA00023274"/>
    </source>
</evidence>